<comment type="catalytic activity">
    <reaction evidence="1">
        <text>dihydroxyacetone + phosphoenolpyruvate = dihydroxyacetone phosphate + pyruvate</text>
        <dbReference type="Rhea" id="RHEA:18381"/>
        <dbReference type="ChEBI" id="CHEBI:15361"/>
        <dbReference type="ChEBI" id="CHEBI:16016"/>
        <dbReference type="ChEBI" id="CHEBI:57642"/>
        <dbReference type="ChEBI" id="CHEBI:58702"/>
        <dbReference type="EC" id="2.7.1.121"/>
    </reaction>
</comment>
<dbReference type="InterPro" id="IPR004701">
    <property type="entry name" value="PTS_EIIA_man-typ"/>
</dbReference>
<dbReference type="KEGG" id="tes:BW730_00285"/>
<dbReference type="GO" id="GO:0016020">
    <property type="term" value="C:membrane"/>
    <property type="evidence" value="ECO:0007669"/>
    <property type="project" value="InterPro"/>
</dbReference>
<dbReference type="AlphaFoldDB" id="A0A1Q2CJI2"/>
<proteinExistence type="predicted"/>
<dbReference type="InterPro" id="IPR039643">
    <property type="entry name" value="DhaM"/>
</dbReference>
<protein>
    <recommendedName>
        <fullName evidence="5">Phosphocarrier protein HPr</fullName>
        <ecNumber evidence="4">2.7.1.121</ecNumber>
    </recommendedName>
</protein>
<dbReference type="InterPro" id="IPR001020">
    <property type="entry name" value="PTS_HPr_His_P_site"/>
</dbReference>
<dbReference type="InterPro" id="IPR000032">
    <property type="entry name" value="HPr-like"/>
</dbReference>
<dbReference type="PROSITE" id="PS51350">
    <property type="entry name" value="PTS_HPR_DOM"/>
    <property type="match status" value="1"/>
</dbReference>
<organism evidence="10 11">
    <name type="scientific">Tessaracoccus aquimaris</name>
    <dbReference type="NCBI Taxonomy" id="1332264"/>
    <lineage>
        <taxon>Bacteria</taxon>
        <taxon>Bacillati</taxon>
        <taxon>Actinomycetota</taxon>
        <taxon>Actinomycetes</taxon>
        <taxon>Propionibacteriales</taxon>
        <taxon>Propionibacteriaceae</taxon>
        <taxon>Tessaracoccus</taxon>
    </lineage>
</organism>
<dbReference type="PANTHER" id="PTHR38594:SF1">
    <property type="entry name" value="PEP-DEPENDENT DIHYDROXYACETONE KINASE, PHOSPHORYL DONOR SUBUNIT DHAM"/>
    <property type="match status" value="1"/>
</dbReference>
<comment type="function">
    <text evidence="3">General (non sugar-specific) component of the phosphoenolpyruvate-dependent sugar phosphotransferase system (sugar PTS). This major carbohydrate active-transport system catalyzes the phosphorylation of incoming sugar substrates concomitantly with their translocation across the cell membrane. The phosphoryl group from phosphoenolpyruvate (PEP) is transferred to the phosphoryl carrier protein HPr by enzyme I. Phospho-HPr then transfers it to the PTS EIIA domain.</text>
</comment>
<evidence type="ECO:0000259" key="8">
    <source>
        <dbReference type="PROSITE" id="PS51096"/>
    </source>
</evidence>
<dbReference type="PANTHER" id="PTHR38594">
    <property type="entry name" value="PEP-DEPENDENT DIHYDROXYACETONE KINASE, PHOSPHORYL DONOR SUBUNIT DHAM"/>
    <property type="match status" value="1"/>
</dbReference>
<comment type="function">
    <text evidence="2">Component of the dihydroxyacetone kinase complex, which is responsible for the phosphoenolpyruvate (PEP)-dependent phosphorylation of dihydroxyacetone. DhaM serves as the phosphoryl donor. Is phosphorylated by phosphoenolpyruvate in an EI- and HPr-dependent reaction, and a phosphorelay system on histidine residues finally leads to phosphoryl transfer to DhaL and dihydroxyacetone.</text>
</comment>
<dbReference type="PROSITE" id="PS00369">
    <property type="entry name" value="PTS_HPR_HIS"/>
    <property type="match status" value="1"/>
</dbReference>
<evidence type="ECO:0000313" key="11">
    <source>
        <dbReference type="Proteomes" id="UP000188145"/>
    </source>
</evidence>
<dbReference type="PROSITE" id="PS51096">
    <property type="entry name" value="PTS_EIIA_TYPE_4"/>
    <property type="match status" value="1"/>
</dbReference>
<evidence type="ECO:0000259" key="9">
    <source>
        <dbReference type="PROSITE" id="PS51350"/>
    </source>
</evidence>
<comment type="subunit">
    <text evidence="7">Homodimer. The dihydroxyacetone kinase complex is composed of a homodimer of DhaM, a homodimer of DhaK and the subunit DhaL.</text>
</comment>
<evidence type="ECO:0000256" key="6">
    <source>
        <dbReference type="ARBA" id="ARBA00022679"/>
    </source>
</evidence>
<dbReference type="OrthoDB" id="350754at2"/>
<dbReference type="STRING" id="1332264.BW730_00285"/>
<dbReference type="InterPro" id="IPR036662">
    <property type="entry name" value="PTS_EIIA_man-typ_sf"/>
</dbReference>
<keyword evidence="6" id="KW-0808">Transferase</keyword>
<evidence type="ECO:0000256" key="7">
    <source>
        <dbReference type="ARBA" id="ARBA00046577"/>
    </source>
</evidence>
<dbReference type="Pfam" id="PF03610">
    <property type="entry name" value="EIIA-man"/>
    <property type="match status" value="1"/>
</dbReference>
<dbReference type="PRINTS" id="PR00107">
    <property type="entry name" value="PHOSPHOCPHPR"/>
</dbReference>
<evidence type="ECO:0000256" key="1">
    <source>
        <dbReference type="ARBA" id="ARBA00001113"/>
    </source>
</evidence>
<gene>
    <name evidence="10" type="ORF">BW730_00285</name>
</gene>
<sequence>MAVGIVAVSHSRPLADAAVELALQMVHGDPPPIRVAAGTIDGGLGTDATAVMAAIGEVDQGDGVVVFVDIGSALMSAELGIELYGQPDSDVRILPAPFVEGLVAGVIRAVGGATIDEVAGEANNALLPKLGAVGEQPPAATQQVSAQDGEASAEAVLVNETGLHARPAALFVAEARKFDADVQVSNGVIGPVSSTSSIGLATLNARKGDTLHLIGTGPEARQAVDALAAFIVGGFGE</sequence>
<dbReference type="GO" id="GO:0019563">
    <property type="term" value="P:glycerol catabolic process"/>
    <property type="evidence" value="ECO:0007669"/>
    <property type="project" value="InterPro"/>
</dbReference>
<evidence type="ECO:0000256" key="4">
    <source>
        <dbReference type="ARBA" id="ARBA00012095"/>
    </source>
</evidence>
<dbReference type="SUPFAM" id="SSF53062">
    <property type="entry name" value="PTS system fructose IIA component-like"/>
    <property type="match status" value="1"/>
</dbReference>
<dbReference type="CDD" id="cd00367">
    <property type="entry name" value="PTS-HPr_like"/>
    <property type="match status" value="1"/>
</dbReference>
<dbReference type="Gene3D" id="3.40.50.510">
    <property type="entry name" value="Phosphotransferase system, mannose-type IIA component"/>
    <property type="match status" value="1"/>
</dbReference>
<evidence type="ECO:0000256" key="3">
    <source>
        <dbReference type="ARBA" id="ARBA00003681"/>
    </source>
</evidence>
<evidence type="ECO:0000256" key="2">
    <source>
        <dbReference type="ARBA" id="ARBA00002788"/>
    </source>
</evidence>
<name>A0A1Q2CJI2_9ACTN</name>
<evidence type="ECO:0000256" key="5">
    <source>
        <dbReference type="ARBA" id="ARBA00020422"/>
    </source>
</evidence>
<keyword evidence="11" id="KW-1185">Reference proteome</keyword>
<feature type="domain" description="PTS EIIA type-4" evidence="8">
    <location>
        <begin position="2"/>
        <end position="156"/>
    </location>
</feature>
<dbReference type="GO" id="GO:0009401">
    <property type="term" value="P:phosphoenolpyruvate-dependent sugar phosphotransferase system"/>
    <property type="evidence" value="ECO:0007669"/>
    <property type="project" value="InterPro"/>
</dbReference>
<dbReference type="NCBIfam" id="TIGR02364">
    <property type="entry name" value="dha_pts"/>
    <property type="match status" value="1"/>
</dbReference>
<reference evidence="11" key="1">
    <citation type="submission" date="2017-02" db="EMBL/GenBank/DDBJ databases">
        <title>Tessaracoccus aquaemaris sp. nov., isolated from the intestine of a Korean rockfish, Sebastes schlegelii, in a marine aquaculture pond.</title>
        <authorList>
            <person name="Tak E.J."/>
            <person name="Bae J.-W."/>
        </authorList>
    </citation>
    <scope>NUCLEOTIDE SEQUENCE [LARGE SCALE GENOMIC DNA]</scope>
    <source>
        <strain evidence="11">NSG39</strain>
    </source>
</reference>
<dbReference type="NCBIfam" id="TIGR01003">
    <property type="entry name" value="PTS_HPr_family"/>
    <property type="match status" value="1"/>
</dbReference>
<dbReference type="Gene3D" id="3.30.1340.10">
    <property type="entry name" value="HPr-like"/>
    <property type="match status" value="1"/>
</dbReference>
<dbReference type="EMBL" id="CP019606">
    <property type="protein sequence ID" value="AQP46243.1"/>
    <property type="molecule type" value="Genomic_DNA"/>
</dbReference>
<dbReference type="Pfam" id="PF00381">
    <property type="entry name" value="PTS-HPr"/>
    <property type="match status" value="1"/>
</dbReference>
<dbReference type="GO" id="GO:0047324">
    <property type="term" value="F:phosphoenolpyruvate-glycerone phosphotransferase activity"/>
    <property type="evidence" value="ECO:0007669"/>
    <property type="project" value="UniProtKB-EC"/>
</dbReference>
<dbReference type="InterPro" id="IPR012844">
    <property type="entry name" value="DhaM_N"/>
</dbReference>
<feature type="domain" description="HPr" evidence="9">
    <location>
        <begin position="150"/>
        <end position="237"/>
    </location>
</feature>
<evidence type="ECO:0000313" key="10">
    <source>
        <dbReference type="EMBL" id="AQP46243.1"/>
    </source>
</evidence>
<accession>A0A1Q2CJI2</accession>
<dbReference type="InterPro" id="IPR035895">
    <property type="entry name" value="HPr-like_sf"/>
</dbReference>
<dbReference type="SUPFAM" id="SSF55594">
    <property type="entry name" value="HPr-like"/>
    <property type="match status" value="1"/>
</dbReference>
<dbReference type="EC" id="2.7.1.121" evidence="4"/>
<dbReference type="Proteomes" id="UP000188145">
    <property type="component" value="Chromosome"/>
</dbReference>